<dbReference type="EnsemblBacteria" id="CAD73420">
    <property type="protein sequence ID" value="CAD73420"/>
    <property type="gene ID" value="RB3813"/>
</dbReference>
<evidence type="ECO:0000313" key="1">
    <source>
        <dbReference type="EMBL" id="CAD73420.1"/>
    </source>
</evidence>
<dbReference type="Proteomes" id="UP000001025">
    <property type="component" value="Chromosome"/>
</dbReference>
<gene>
    <name evidence="1" type="ordered locus">RB3813</name>
</gene>
<dbReference type="EMBL" id="BX294139">
    <property type="protein sequence ID" value="CAD73420.1"/>
    <property type="molecule type" value="Genomic_DNA"/>
</dbReference>
<dbReference type="STRING" id="243090.RB3813"/>
<dbReference type="KEGG" id="rba:RB3813"/>
<sequence length="75" mass="8554">MKKVDSLILEVCLTLGPPVLMIESENCTDCPTFYYSFRWLWNSLQPSSRFCDQETTTLSSISVASQLRIQFVATI</sequence>
<protein>
    <submittedName>
        <fullName evidence="1">Uncharacterized protein</fullName>
    </submittedName>
</protein>
<evidence type="ECO:0000313" key="2">
    <source>
        <dbReference type="Proteomes" id="UP000001025"/>
    </source>
</evidence>
<keyword evidence="2" id="KW-1185">Reference proteome</keyword>
<dbReference type="HOGENOM" id="CLU_2668614_0_0_0"/>
<proteinExistence type="predicted"/>
<organism evidence="1 2">
    <name type="scientific">Rhodopirellula baltica (strain DSM 10527 / NCIMB 13988 / SH1)</name>
    <dbReference type="NCBI Taxonomy" id="243090"/>
    <lineage>
        <taxon>Bacteria</taxon>
        <taxon>Pseudomonadati</taxon>
        <taxon>Planctomycetota</taxon>
        <taxon>Planctomycetia</taxon>
        <taxon>Pirellulales</taxon>
        <taxon>Pirellulaceae</taxon>
        <taxon>Rhodopirellula</taxon>
    </lineage>
</organism>
<dbReference type="InParanoid" id="Q7UTL6"/>
<accession>Q7UTL6</accession>
<dbReference type="AlphaFoldDB" id="Q7UTL6"/>
<reference evidence="1 2" key="1">
    <citation type="journal article" date="2003" name="Proc. Natl. Acad. Sci. U.S.A.">
        <title>Complete genome sequence of the marine planctomycete Pirellula sp. strain 1.</title>
        <authorList>
            <person name="Gloeckner F.O."/>
            <person name="Kube M."/>
            <person name="Bauer M."/>
            <person name="Teeling H."/>
            <person name="Lombardot T."/>
            <person name="Ludwig W."/>
            <person name="Gade D."/>
            <person name="Beck A."/>
            <person name="Borzym K."/>
            <person name="Heitmann K."/>
            <person name="Rabus R."/>
            <person name="Schlesner H."/>
            <person name="Amann R."/>
            <person name="Reinhardt R."/>
        </authorList>
    </citation>
    <scope>NUCLEOTIDE SEQUENCE [LARGE SCALE GENOMIC DNA]</scope>
    <source>
        <strain evidence="2">DSM 10527 / NCIMB 13988 / SH1</strain>
    </source>
</reference>
<name>Q7UTL6_RHOBA</name>